<feature type="non-terminal residue" evidence="1">
    <location>
        <position position="65"/>
    </location>
</feature>
<protein>
    <submittedName>
        <fullName evidence="1">Uncharacterized protein</fullName>
    </submittedName>
</protein>
<dbReference type="EMBL" id="BARS01059127">
    <property type="protein sequence ID" value="GAG42953.1"/>
    <property type="molecule type" value="Genomic_DNA"/>
</dbReference>
<dbReference type="AlphaFoldDB" id="X0Y2L0"/>
<name>X0Y2L0_9ZZZZ</name>
<sequence>IHIFIPAYARRESSTEIRLYGVLYQCDASTGMAIDTVATYLRCRNGESSGPYSAGGAIHVTFETG</sequence>
<evidence type="ECO:0000313" key="1">
    <source>
        <dbReference type="EMBL" id="GAG42953.1"/>
    </source>
</evidence>
<feature type="non-terminal residue" evidence="1">
    <location>
        <position position="1"/>
    </location>
</feature>
<comment type="caution">
    <text evidence="1">The sequence shown here is derived from an EMBL/GenBank/DDBJ whole genome shotgun (WGS) entry which is preliminary data.</text>
</comment>
<reference evidence="1" key="1">
    <citation type="journal article" date="2014" name="Front. Microbiol.">
        <title>High frequency of phylogenetically diverse reductive dehalogenase-homologous genes in deep subseafloor sedimentary metagenomes.</title>
        <authorList>
            <person name="Kawai M."/>
            <person name="Futagami T."/>
            <person name="Toyoda A."/>
            <person name="Takaki Y."/>
            <person name="Nishi S."/>
            <person name="Hori S."/>
            <person name="Arai W."/>
            <person name="Tsubouchi T."/>
            <person name="Morono Y."/>
            <person name="Uchiyama I."/>
            <person name="Ito T."/>
            <person name="Fujiyama A."/>
            <person name="Inagaki F."/>
            <person name="Takami H."/>
        </authorList>
    </citation>
    <scope>NUCLEOTIDE SEQUENCE</scope>
    <source>
        <strain evidence="1">Expedition CK06-06</strain>
    </source>
</reference>
<proteinExistence type="predicted"/>
<gene>
    <name evidence="1" type="ORF">S01H1_85837</name>
</gene>
<organism evidence="1">
    <name type="scientific">marine sediment metagenome</name>
    <dbReference type="NCBI Taxonomy" id="412755"/>
    <lineage>
        <taxon>unclassified sequences</taxon>
        <taxon>metagenomes</taxon>
        <taxon>ecological metagenomes</taxon>
    </lineage>
</organism>
<accession>X0Y2L0</accession>